<gene>
    <name evidence="8" type="primary">divIB</name>
    <name evidence="10" type="ORF">FD02_GL001100</name>
</gene>
<dbReference type="InterPro" id="IPR050487">
    <property type="entry name" value="FtsQ_DivIB"/>
</dbReference>
<dbReference type="STRING" id="1291734.FD02_GL001100"/>
<dbReference type="InterPro" id="IPR005548">
    <property type="entry name" value="Cell_div_FtsQ/DivIB_C"/>
</dbReference>
<dbReference type="InterPro" id="IPR034746">
    <property type="entry name" value="POTRA"/>
</dbReference>
<keyword evidence="7 8" id="KW-0131">Cell cycle</keyword>
<dbReference type="PATRIC" id="fig|1291734.4.peg.1130"/>
<feature type="domain" description="POTRA" evidence="9">
    <location>
        <begin position="76"/>
        <end position="147"/>
    </location>
</feature>
<evidence type="ECO:0000256" key="3">
    <source>
        <dbReference type="ARBA" id="ARBA00022618"/>
    </source>
</evidence>
<evidence type="ECO:0000256" key="7">
    <source>
        <dbReference type="ARBA" id="ARBA00023306"/>
    </source>
</evidence>
<evidence type="ECO:0000256" key="1">
    <source>
        <dbReference type="ARBA" id="ARBA00004370"/>
    </source>
</evidence>
<dbReference type="PANTHER" id="PTHR37820:SF1">
    <property type="entry name" value="CELL DIVISION PROTEIN FTSQ"/>
    <property type="match status" value="1"/>
</dbReference>
<keyword evidence="4 8" id="KW-0812">Transmembrane</keyword>
<organism evidence="10 11">
    <name type="scientific">Lacticaseibacillus nasuensis JCM 17158</name>
    <dbReference type="NCBI Taxonomy" id="1291734"/>
    <lineage>
        <taxon>Bacteria</taxon>
        <taxon>Bacillati</taxon>
        <taxon>Bacillota</taxon>
        <taxon>Bacilli</taxon>
        <taxon>Lactobacillales</taxon>
        <taxon>Lactobacillaceae</taxon>
        <taxon>Lacticaseibacillus</taxon>
    </lineage>
</organism>
<dbReference type="GO" id="GO:0032153">
    <property type="term" value="C:cell division site"/>
    <property type="evidence" value="ECO:0007669"/>
    <property type="project" value="UniProtKB-UniRule"/>
</dbReference>
<keyword evidence="2 8" id="KW-1003">Cell membrane</keyword>
<dbReference type="InterPro" id="IPR013685">
    <property type="entry name" value="POTRA_FtsQ_type"/>
</dbReference>
<protein>
    <recommendedName>
        <fullName evidence="8">Cell division protein DivIB</fullName>
    </recommendedName>
</protein>
<evidence type="ECO:0000313" key="11">
    <source>
        <dbReference type="Proteomes" id="UP000051804"/>
    </source>
</evidence>
<keyword evidence="6 8" id="KW-0472">Membrane</keyword>
<evidence type="ECO:0000313" key="10">
    <source>
        <dbReference type="EMBL" id="KRK73243.1"/>
    </source>
</evidence>
<dbReference type="GO" id="GO:0005886">
    <property type="term" value="C:plasma membrane"/>
    <property type="evidence" value="ECO:0007669"/>
    <property type="project" value="UniProtKB-SubCell"/>
</dbReference>
<dbReference type="PROSITE" id="PS51779">
    <property type="entry name" value="POTRA"/>
    <property type="match status" value="1"/>
</dbReference>
<dbReference type="Pfam" id="PF08478">
    <property type="entry name" value="POTRA_1"/>
    <property type="match status" value="1"/>
</dbReference>
<evidence type="ECO:0000259" key="9">
    <source>
        <dbReference type="PROSITE" id="PS51779"/>
    </source>
</evidence>
<keyword evidence="3 8" id="KW-0132">Cell division</keyword>
<comment type="subcellular location">
    <subcellularLocation>
        <location evidence="8">Cell membrane</location>
        <topology evidence="8">Single-pass type II membrane protein</topology>
    </subcellularLocation>
    <subcellularLocation>
        <location evidence="1">Membrane</location>
    </subcellularLocation>
    <text evidence="8">Localizes to the division septum.</text>
</comment>
<evidence type="ECO:0000256" key="4">
    <source>
        <dbReference type="ARBA" id="ARBA00022692"/>
    </source>
</evidence>
<dbReference type="Pfam" id="PF03799">
    <property type="entry name" value="FtsQ_DivIB_C"/>
    <property type="match status" value="1"/>
</dbReference>
<sequence length="278" mass="30873">MRRFHFRSRTTTDMTPWEAYQAKRRNHHSAKRRQQALQLPAVSALRRHNQWRNLALVLVPLLVLLGFFGYMVSPAAKVGQISVTGESVATAQGVIDASGLTETDPVLTLFFRRAAVAQRIKQRQPAVAAVQLRVTGFNHIHLKVREHAALGYVEKQNRYHLLMADGAVLASGTATTATNYPIFSDFTAKQVLPIARTVHGFPAEIRRAVSEVRAAKGGANPYRISLTMTDGNRIVADSRTIGKRIKYYREIIAQVKGHGTVDLEVGAYFTPNSTTTKK</sequence>
<comment type="function">
    <text evidence="8">Cell division protein that may be involved in stabilizing or promoting the assembly of the division complex.</text>
</comment>
<dbReference type="Gene3D" id="3.40.50.10960">
    <property type="match status" value="1"/>
</dbReference>
<dbReference type="OrthoDB" id="1819027at2"/>
<accession>A0A0R1JQ65</accession>
<evidence type="ECO:0000256" key="8">
    <source>
        <dbReference type="HAMAP-Rule" id="MF_00912"/>
    </source>
</evidence>
<feature type="transmembrane region" description="Helical" evidence="8">
    <location>
        <begin position="54"/>
        <end position="72"/>
    </location>
</feature>
<evidence type="ECO:0000256" key="5">
    <source>
        <dbReference type="ARBA" id="ARBA00022989"/>
    </source>
</evidence>
<reference evidence="10 11" key="1">
    <citation type="journal article" date="2015" name="Genome Announc.">
        <title>Expanding the biotechnology potential of lactobacilli through comparative genomics of 213 strains and associated genera.</title>
        <authorList>
            <person name="Sun Z."/>
            <person name="Harris H.M."/>
            <person name="McCann A."/>
            <person name="Guo C."/>
            <person name="Argimon S."/>
            <person name="Zhang W."/>
            <person name="Yang X."/>
            <person name="Jeffery I.B."/>
            <person name="Cooney J.C."/>
            <person name="Kagawa T.F."/>
            <person name="Liu W."/>
            <person name="Song Y."/>
            <person name="Salvetti E."/>
            <person name="Wrobel A."/>
            <person name="Rasinkangas P."/>
            <person name="Parkhill J."/>
            <person name="Rea M.C."/>
            <person name="O'Sullivan O."/>
            <person name="Ritari J."/>
            <person name="Douillard F.P."/>
            <person name="Paul Ross R."/>
            <person name="Yang R."/>
            <person name="Briner A.E."/>
            <person name="Felis G.E."/>
            <person name="de Vos W.M."/>
            <person name="Barrangou R."/>
            <person name="Klaenhammer T.R."/>
            <person name="Caufield P.W."/>
            <person name="Cui Y."/>
            <person name="Zhang H."/>
            <person name="O'Toole P.W."/>
        </authorList>
    </citation>
    <scope>NUCLEOTIDE SEQUENCE [LARGE SCALE GENOMIC DNA]</scope>
    <source>
        <strain evidence="10 11">JCM 17158</strain>
    </source>
</reference>
<dbReference type="AlphaFoldDB" id="A0A0R1JQ65"/>
<evidence type="ECO:0000256" key="2">
    <source>
        <dbReference type="ARBA" id="ARBA00022475"/>
    </source>
</evidence>
<name>A0A0R1JQ65_9LACO</name>
<dbReference type="PANTHER" id="PTHR37820">
    <property type="entry name" value="CELL DIVISION PROTEIN DIVIB"/>
    <property type="match status" value="1"/>
</dbReference>
<keyword evidence="11" id="KW-1185">Reference proteome</keyword>
<dbReference type="InterPro" id="IPR026580">
    <property type="entry name" value="DivIB"/>
</dbReference>
<dbReference type="EMBL" id="AZDJ01000013">
    <property type="protein sequence ID" value="KRK73243.1"/>
    <property type="molecule type" value="Genomic_DNA"/>
</dbReference>
<dbReference type="RefSeq" id="WP_056950453.1">
    <property type="nucleotide sequence ID" value="NZ_AZDJ01000013.1"/>
</dbReference>
<dbReference type="Proteomes" id="UP000051804">
    <property type="component" value="Unassembled WGS sequence"/>
</dbReference>
<comment type="caution">
    <text evidence="10">The sequence shown here is derived from an EMBL/GenBank/DDBJ whole genome shotgun (WGS) entry which is preliminary data.</text>
</comment>
<dbReference type="GO" id="GO:0043093">
    <property type="term" value="P:FtsZ-dependent cytokinesis"/>
    <property type="evidence" value="ECO:0007669"/>
    <property type="project" value="UniProtKB-UniRule"/>
</dbReference>
<keyword evidence="5 8" id="KW-1133">Transmembrane helix</keyword>
<proteinExistence type="inferred from homology"/>
<dbReference type="HAMAP" id="MF_00912">
    <property type="entry name" value="DivIB"/>
    <property type="match status" value="1"/>
</dbReference>
<evidence type="ECO:0000256" key="6">
    <source>
        <dbReference type="ARBA" id="ARBA00023136"/>
    </source>
</evidence>
<comment type="similarity">
    <text evidence="8">Belongs to the FtsQ/DivIB family. DivIB subfamily.</text>
</comment>